<comment type="caution">
    <text evidence="1">The sequence shown here is derived from an EMBL/GenBank/DDBJ whole genome shotgun (WGS) entry which is preliminary data.</text>
</comment>
<evidence type="ECO:0000313" key="1">
    <source>
        <dbReference type="EMBL" id="RBM01582.1"/>
    </source>
</evidence>
<dbReference type="AlphaFoldDB" id="A0A365YFZ0"/>
<reference evidence="1 2" key="1">
    <citation type="submission" date="2018-01" db="EMBL/GenBank/DDBJ databases">
        <title>Glutamicibacter soli strain NHPC-3 Whole genome sequence and assembly.</title>
        <authorList>
            <person name="Choudhury P."/>
            <person name="Gupta D."/>
            <person name="Sengupta K."/>
            <person name="Jawed A."/>
            <person name="Sultana N."/>
            <person name="Saha P."/>
        </authorList>
    </citation>
    <scope>NUCLEOTIDE SEQUENCE [LARGE SCALE GENOMIC DNA]</scope>
    <source>
        <strain evidence="1 2">NHPC-3</strain>
    </source>
</reference>
<dbReference type="Proteomes" id="UP000252167">
    <property type="component" value="Unassembled WGS sequence"/>
</dbReference>
<evidence type="ECO:0000313" key="2">
    <source>
        <dbReference type="Proteomes" id="UP000252167"/>
    </source>
</evidence>
<dbReference type="GO" id="GO:0016857">
    <property type="term" value="F:racemase and epimerase activity, acting on carbohydrates and derivatives"/>
    <property type="evidence" value="ECO:0007669"/>
    <property type="project" value="InterPro"/>
</dbReference>
<dbReference type="RefSeq" id="WP_047120043.1">
    <property type="nucleotide sequence ID" value="NZ_CM125969.1"/>
</dbReference>
<sequence length="112" mass="12924">MEEIALHTRIKPGCETGYDAAHASLAPRLNAAMAKAGVCNWRIWRSGRELFHLIEVDDYARMRRQLAQDPHNLAWQEEINQYLEVQDDYSGDDRGLGQVWDFATDYERSIDA</sequence>
<dbReference type="Pfam" id="PF05336">
    <property type="entry name" value="rhaM"/>
    <property type="match status" value="1"/>
</dbReference>
<dbReference type="InterPro" id="IPR008000">
    <property type="entry name" value="Rham/fucose_mutarotase"/>
</dbReference>
<dbReference type="InterPro" id="IPR011008">
    <property type="entry name" value="Dimeric_a/b-barrel"/>
</dbReference>
<accession>A0A365YFZ0</accession>
<proteinExistence type="predicted"/>
<protein>
    <submittedName>
        <fullName evidence="1">L-rhamnose mutarotase</fullName>
    </submittedName>
</protein>
<dbReference type="EMBL" id="POAF01000003">
    <property type="protein sequence ID" value="RBM01582.1"/>
    <property type="molecule type" value="Genomic_DNA"/>
</dbReference>
<dbReference type="Gene3D" id="3.30.70.100">
    <property type="match status" value="1"/>
</dbReference>
<keyword evidence="2" id="KW-1185">Reference proteome</keyword>
<organism evidence="1 2">
    <name type="scientific">Glutamicibacter soli</name>
    <dbReference type="NCBI Taxonomy" id="453836"/>
    <lineage>
        <taxon>Bacteria</taxon>
        <taxon>Bacillati</taxon>
        <taxon>Actinomycetota</taxon>
        <taxon>Actinomycetes</taxon>
        <taxon>Micrococcales</taxon>
        <taxon>Micrococcaceae</taxon>
        <taxon>Glutamicibacter</taxon>
    </lineage>
</organism>
<name>A0A365YFZ0_9MICC</name>
<dbReference type="SUPFAM" id="SSF54909">
    <property type="entry name" value="Dimeric alpha+beta barrel"/>
    <property type="match status" value="1"/>
</dbReference>
<gene>
    <name evidence="1" type="ORF">C1H84_06950</name>
</gene>